<dbReference type="Pfam" id="PF02481">
    <property type="entry name" value="DNA_processg_A"/>
    <property type="match status" value="1"/>
</dbReference>
<dbReference type="Proteomes" id="UP000240505">
    <property type="component" value="Chromosome"/>
</dbReference>
<proteinExistence type="inferred from homology"/>
<evidence type="ECO:0000256" key="1">
    <source>
        <dbReference type="ARBA" id="ARBA00006525"/>
    </source>
</evidence>
<accession>A0A2R4C701</accession>
<dbReference type="OrthoDB" id="9785707at2"/>
<feature type="domain" description="Smf/DprA SLOG" evidence="2">
    <location>
        <begin position="94"/>
        <end position="302"/>
    </location>
</feature>
<evidence type="ECO:0000259" key="3">
    <source>
        <dbReference type="Pfam" id="PF17782"/>
    </source>
</evidence>
<name>A0A2R4C701_9BURK</name>
<organism evidence="4 5">
    <name type="scientific">Pseudoduganella armeniaca</name>
    <dbReference type="NCBI Taxonomy" id="2072590"/>
    <lineage>
        <taxon>Bacteria</taxon>
        <taxon>Pseudomonadati</taxon>
        <taxon>Pseudomonadota</taxon>
        <taxon>Betaproteobacteria</taxon>
        <taxon>Burkholderiales</taxon>
        <taxon>Oxalobacteraceae</taxon>
        <taxon>Telluria group</taxon>
        <taxon>Pseudoduganella</taxon>
    </lineage>
</organism>
<dbReference type="KEGG" id="masz:C9I28_06435"/>
<keyword evidence="5" id="KW-1185">Reference proteome</keyword>
<evidence type="ECO:0000313" key="4">
    <source>
        <dbReference type="EMBL" id="AVR95396.1"/>
    </source>
</evidence>
<comment type="similarity">
    <text evidence="1">Belongs to the DprA/Smf family.</text>
</comment>
<dbReference type="InterPro" id="IPR057666">
    <property type="entry name" value="DrpA_SLOG"/>
</dbReference>
<reference evidence="4 5" key="1">
    <citation type="submission" date="2018-03" db="EMBL/GenBank/DDBJ databases">
        <title>Massilia armeniaca sp. nov., isolated from desert soil.</title>
        <authorList>
            <person name="Huang H."/>
            <person name="Ren M."/>
        </authorList>
    </citation>
    <scope>NUCLEOTIDE SEQUENCE [LARGE SCALE GENOMIC DNA]</scope>
    <source>
        <strain evidence="4 5">ZMN-3</strain>
    </source>
</reference>
<dbReference type="InterPro" id="IPR041614">
    <property type="entry name" value="DprA_WH"/>
</dbReference>
<dbReference type="Gene3D" id="3.40.50.450">
    <property type="match status" value="1"/>
</dbReference>
<dbReference type="Gene3D" id="1.10.10.10">
    <property type="entry name" value="Winged helix-like DNA-binding domain superfamily/Winged helix DNA-binding domain"/>
    <property type="match status" value="1"/>
</dbReference>
<feature type="domain" description="DprA winged helix" evidence="3">
    <location>
        <begin position="327"/>
        <end position="379"/>
    </location>
</feature>
<evidence type="ECO:0000259" key="2">
    <source>
        <dbReference type="Pfam" id="PF02481"/>
    </source>
</evidence>
<dbReference type="PANTHER" id="PTHR43022">
    <property type="entry name" value="PROTEIN SMF"/>
    <property type="match status" value="1"/>
</dbReference>
<dbReference type="InterPro" id="IPR036388">
    <property type="entry name" value="WH-like_DNA-bd_sf"/>
</dbReference>
<dbReference type="GO" id="GO:0009294">
    <property type="term" value="P:DNA-mediated transformation"/>
    <property type="evidence" value="ECO:0007669"/>
    <property type="project" value="InterPro"/>
</dbReference>
<dbReference type="Pfam" id="PF17782">
    <property type="entry name" value="WHD_DprA"/>
    <property type="match status" value="1"/>
</dbReference>
<sequence length="386" mass="39999">MQATDSLPSSSHDGDSIAAWLRLVYAAGLSRLAAARLLRQHGTPQAILAASHASDNAAGLTRSQAAALRAPPSAALRALVDATLEWSARPDHALLTFHDAAYPPLLREIADPPLLLHACGNRALLTRSALGIVGSRNATTQGRLNAERFARSLADAGLTVVSGLALGIDAAAHTGALQGAGSTIAVIGTGIDLVYPSANAALAQRIAQGGCIVSEFALGTPARAPHFPIRNRTISGMTRGVLVVEAAERSGSLITARCAGEQGREVFAIPGSIHATLSKGCHRLIREGALLVETADDILAALQVGDAARARPFDDGNVSCESTMLTSLERAARPLLEALTYDPVSADELASRLQLDAADTQASLLALELAGVVERLPGGAFQRLKR</sequence>
<dbReference type="AlphaFoldDB" id="A0A2R4C701"/>
<dbReference type="RefSeq" id="WP_107140747.1">
    <property type="nucleotide sequence ID" value="NZ_CP028324.1"/>
</dbReference>
<dbReference type="NCBIfam" id="TIGR00732">
    <property type="entry name" value="dprA"/>
    <property type="match status" value="1"/>
</dbReference>
<evidence type="ECO:0000313" key="5">
    <source>
        <dbReference type="Proteomes" id="UP000240505"/>
    </source>
</evidence>
<dbReference type="InterPro" id="IPR003488">
    <property type="entry name" value="DprA"/>
</dbReference>
<dbReference type="PANTHER" id="PTHR43022:SF1">
    <property type="entry name" value="PROTEIN SMF"/>
    <property type="match status" value="1"/>
</dbReference>
<gene>
    <name evidence="4" type="primary">dprA</name>
    <name evidence="4" type="ORF">C9I28_06435</name>
</gene>
<dbReference type="EMBL" id="CP028324">
    <property type="protein sequence ID" value="AVR95396.1"/>
    <property type="molecule type" value="Genomic_DNA"/>
</dbReference>
<protein>
    <submittedName>
        <fullName evidence="4">DNA-protecting protein DprA</fullName>
    </submittedName>
</protein>
<dbReference type="SUPFAM" id="SSF102405">
    <property type="entry name" value="MCP/YpsA-like"/>
    <property type="match status" value="1"/>
</dbReference>